<feature type="transmembrane region" description="Helical" evidence="5">
    <location>
        <begin position="271"/>
        <end position="291"/>
    </location>
</feature>
<proteinExistence type="predicted"/>
<feature type="transmembrane region" description="Helical" evidence="5">
    <location>
        <begin position="303"/>
        <end position="324"/>
    </location>
</feature>
<evidence type="ECO:0000256" key="3">
    <source>
        <dbReference type="ARBA" id="ARBA00022989"/>
    </source>
</evidence>
<dbReference type="PANTHER" id="PTHR23508:SF10">
    <property type="entry name" value="CARBOXYLIC ACID TRANSPORTER PROTEIN HOMOLOG"/>
    <property type="match status" value="1"/>
</dbReference>
<dbReference type="Pfam" id="PF07690">
    <property type="entry name" value="MFS_1"/>
    <property type="match status" value="1"/>
</dbReference>
<evidence type="ECO:0000313" key="8">
    <source>
        <dbReference type="Proteomes" id="UP000470772"/>
    </source>
</evidence>
<reference evidence="7 8" key="1">
    <citation type="submission" date="2019-10" db="EMBL/GenBank/DDBJ databases">
        <title>Sequencing and Assembly of Multiple Reported Metal-Biooxidizing Members of the Extremely Thermoacidophilic Archaeal Family Sulfolobaceae.</title>
        <authorList>
            <person name="Counts J.A."/>
            <person name="Kelly R.M."/>
        </authorList>
    </citation>
    <scope>NUCLEOTIDE SEQUENCE [LARGE SCALE GENOMIC DNA]</scope>
    <source>
        <strain evidence="7 8">DSM 6482</strain>
    </source>
</reference>
<sequence>MRNYIHATLSSTLGWAGNIYDLVLITYAYTFLHSYLHISYIYLTLLFALGLLGRAVGALYFGRLADRKGRKIVAMMGTAGYAVAQTAFAFTLFLPFMLMLRLIEGVFMGAQWTSGTVLAIESAPPKKLQLVNSVVQAGYAVGYALTGVTFAIVGQLSTIQQYEVFMLTGSLPLLVVPYIAFMVKERFVPSSSSFVKVNVKDYYGYLIKASLAMSGLFVAYMAVFSIYPDYASLNGFSSTDLGLVMAVANGIQGFSYVLFARLTSFVSPFRLIYMGLIGIMVAAVLSLPLISPMRTVPIMSSGVMLYAFSIGFWPLISGLVVSSVPPEVRAFITGTSYNLGAVWGGVVSAVLGVVIQLFGMSVLPFFIDGLEGISATVIFISIFTWPKRTPTPVYA</sequence>
<dbReference type="InterPro" id="IPR020846">
    <property type="entry name" value="MFS_dom"/>
</dbReference>
<organism evidence="7 8">
    <name type="scientific">Sulfuracidifex metallicus DSM 6482 = JCM 9184</name>
    <dbReference type="NCBI Taxonomy" id="523847"/>
    <lineage>
        <taxon>Archaea</taxon>
        <taxon>Thermoproteota</taxon>
        <taxon>Thermoprotei</taxon>
        <taxon>Sulfolobales</taxon>
        <taxon>Sulfolobaceae</taxon>
        <taxon>Sulfuracidifex</taxon>
    </lineage>
</organism>
<dbReference type="SUPFAM" id="SSF103473">
    <property type="entry name" value="MFS general substrate transporter"/>
    <property type="match status" value="1"/>
</dbReference>
<feature type="transmembrane region" description="Helical" evidence="5">
    <location>
        <begin position="239"/>
        <end position="259"/>
    </location>
</feature>
<dbReference type="AlphaFoldDB" id="A0A6A9QVA8"/>
<dbReference type="InterPro" id="IPR036259">
    <property type="entry name" value="MFS_trans_sf"/>
</dbReference>
<gene>
    <name evidence="7" type="ORF">GC250_09750</name>
</gene>
<feature type="transmembrane region" description="Helical" evidence="5">
    <location>
        <begin position="73"/>
        <end position="98"/>
    </location>
</feature>
<feature type="transmembrane region" description="Helical" evidence="5">
    <location>
        <begin position="365"/>
        <end position="385"/>
    </location>
</feature>
<protein>
    <submittedName>
        <fullName evidence="7">MFS transporter</fullName>
    </submittedName>
</protein>
<dbReference type="PROSITE" id="PS50850">
    <property type="entry name" value="MFS"/>
    <property type="match status" value="1"/>
</dbReference>
<dbReference type="Gene3D" id="1.20.1250.20">
    <property type="entry name" value="MFS general substrate transporter like domains"/>
    <property type="match status" value="2"/>
</dbReference>
<keyword evidence="4 5" id="KW-0472">Membrane</keyword>
<dbReference type="PANTHER" id="PTHR23508">
    <property type="entry name" value="CARBOXYLIC ACID TRANSPORTER PROTEIN HOMOLOG"/>
    <property type="match status" value="1"/>
</dbReference>
<dbReference type="GO" id="GO:0005886">
    <property type="term" value="C:plasma membrane"/>
    <property type="evidence" value="ECO:0007669"/>
    <property type="project" value="TreeGrafter"/>
</dbReference>
<evidence type="ECO:0000256" key="1">
    <source>
        <dbReference type="ARBA" id="ARBA00004141"/>
    </source>
</evidence>
<evidence type="ECO:0000256" key="4">
    <source>
        <dbReference type="ARBA" id="ARBA00023136"/>
    </source>
</evidence>
<feature type="transmembrane region" description="Helical" evidence="5">
    <location>
        <begin position="134"/>
        <end position="153"/>
    </location>
</feature>
<name>A0A6A9QVA8_SULME</name>
<accession>A0A6A9QVA8</accession>
<feature type="transmembrane region" description="Helical" evidence="5">
    <location>
        <begin position="165"/>
        <end position="183"/>
    </location>
</feature>
<dbReference type="GO" id="GO:0046943">
    <property type="term" value="F:carboxylic acid transmembrane transporter activity"/>
    <property type="evidence" value="ECO:0007669"/>
    <property type="project" value="TreeGrafter"/>
</dbReference>
<keyword evidence="8" id="KW-1185">Reference proteome</keyword>
<evidence type="ECO:0000259" key="6">
    <source>
        <dbReference type="PROSITE" id="PS50850"/>
    </source>
</evidence>
<feature type="transmembrane region" description="Helical" evidence="5">
    <location>
        <begin position="38"/>
        <end position="61"/>
    </location>
</feature>
<dbReference type="InterPro" id="IPR011701">
    <property type="entry name" value="MFS"/>
</dbReference>
<evidence type="ECO:0000256" key="2">
    <source>
        <dbReference type="ARBA" id="ARBA00022692"/>
    </source>
</evidence>
<dbReference type="EMBL" id="WGGD01000005">
    <property type="protein sequence ID" value="MUN29713.1"/>
    <property type="molecule type" value="Genomic_DNA"/>
</dbReference>
<keyword evidence="2 5" id="KW-0812">Transmembrane</keyword>
<comment type="subcellular location">
    <subcellularLocation>
        <location evidence="1">Membrane</location>
        <topology evidence="1">Multi-pass membrane protein</topology>
    </subcellularLocation>
</comment>
<dbReference type="RefSeq" id="WP_156017384.1">
    <property type="nucleotide sequence ID" value="NZ_WGGD01000005.1"/>
</dbReference>
<comment type="caution">
    <text evidence="7">The sequence shown here is derived from an EMBL/GenBank/DDBJ whole genome shotgun (WGS) entry which is preliminary data.</text>
</comment>
<evidence type="ECO:0000256" key="5">
    <source>
        <dbReference type="SAM" id="Phobius"/>
    </source>
</evidence>
<feature type="domain" description="Major facilitator superfamily (MFS) profile" evidence="6">
    <location>
        <begin position="7"/>
        <end position="387"/>
    </location>
</feature>
<evidence type="ECO:0000313" key="7">
    <source>
        <dbReference type="EMBL" id="MUN29713.1"/>
    </source>
</evidence>
<keyword evidence="3 5" id="KW-1133">Transmembrane helix</keyword>
<feature type="transmembrane region" description="Helical" evidence="5">
    <location>
        <begin position="12"/>
        <end position="32"/>
    </location>
</feature>
<dbReference type="Proteomes" id="UP000470772">
    <property type="component" value="Unassembled WGS sequence"/>
</dbReference>
<feature type="transmembrane region" description="Helical" evidence="5">
    <location>
        <begin position="336"/>
        <end position="358"/>
    </location>
</feature>
<feature type="transmembrane region" description="Helical" evidence="5">
    <location>
        <begin position="203"/>
        <end position="227"/>
    </location>
</feature>